<dbReference type="GO" id="GO:0004563">
    <property type="term" value="F:beta-N-acetylhexosaminidase activity"/>
    <property type="evidence" value="ECO:0007669"/>
    <property type="project" value="UniProtKB-UniRule"/>
</dbReference>
<evidence type="ECO:0000256" key="5">
    <source>
        <dbReference type="ARBA" id="ARBA00022960"/>
    </source>
</evidence>
<evidence type="ECO:0000256" key="4">
    <source>
        <dbReference type="ARBA" id="ARBA00022801"/>
    </source>
</evidence>
<dbReference type="Gene3D" id="3.20.20.300">
    <property type="entry name" value="Glycoside hydrolase, family 3, N-terminal domain"/>
    <property type="match status" value="1"/>
</dbReference>
<evidence type="ECO:0000313" key="13">
    <source>
        <dbReference type="EMBL" id="MBC5853154.1"/>
    </source>
</evidence>
<evidence type="ECO:0000256" key="3">
    <source>
        <dbReference type="ARBA" id="ARBA00022618"/>
    </source>
</evidence>
<evidence type="ECO:0000256" key="1">
    <source>
        <dbReference type="ARBA" id="ARBA00001231"/>
    </source>
</evidence>
<feature type="binding site" evidence="11">
    <location>
        <position position="130"/>
    </location>
    <ligand>
        <name>substrate</name>
    </ligand>
</feature>
<dbReference type="InterPro" id="IPR019800">
    <property type="entry name" value="Glyco_hydro_3_AS"/>
</dbReference>
<dbReference type="NCBIfam" id="NF003740">
    <property type="entry name" value="PRK05337.1"/>
    <property type="match status" value="1"/>
</dbReference>
<dbReference type="EC" id="3.2.1.52" evidence="11"/>
<dbReference type="GO" id="GO:0005737">
    <property type="term" value="C:cytoplasm"/>
    <property type="evidence" value="ECO:0007669"/>
    <property type="project" value="UniProtKB-SubCell"/>
</dbReference>
<dbReference type="GO" id="GO:0009254">
    <property type="term" value="P:peptidoglycan turnover"/>
    <property type="evidence" value="ECO:0007669"/>
    <property type="project" value="UniProtKB-UniRule"/>
</dbReference>
<organism evidence="13 14">
    <name type="scientific">Vibrio metschnikovii</name>
    <dbReference type="NCBI Taxonomy" id="28172"/>
    <lineage>
        <taxon>Bacteria</taxon>
        <taxon>Pseudomonadati</taxon>
        <taxon>Pseudomonadota</taxon>
        <taxon>Gammaproteobacteria</taxon>
        <taxon>Vibrionales</taxon>
        <taxon>Vibrionaceae</taxon>
        <taxon>Vibrio</taxon>
    </lineage>
</organism>
<dbReference type="PANTHER" id="PTHR30480:SF13">
    <property type="entry name" value="BETA-HEXOSAMINIDASE"/>
    <property type="match status" value="1"/>
</dbReference>
<dbReference type="PROSITE" id="PS00775">
    <property type="entry name" value="GLYCOSYL_HYDROL_F3"/>
    <property type="match status" value="1"/>
</dbReference>
<dbReference type="GO" id="GO:0009252">
    <property type="term" value="P:peptidoglycan biosynthetic process"/>
    <property type="evidence" value="ECO:0007669"/>
    <property type="project" value="UniProtKB-KW"/>
</dbReference>
<feature type="active site" description="Nucleophile" evidence="11">
    <location>
        <position position="242"/>
    </location>
</feature>
<comment type="subcellular location">
    <subcellularLocation>
        <location evidence="11">Cytoplasm</location>
    </subcellularLocation>
</comment>
<feature type="binding site" evidence="11">
    <location>
        <begin position="160"/>
        <end position="161"/>
    </location>
    <ligand>
        <name>substrate</name>
    </ligand>
</feature>
<evidence type="ECO:0000313" key="14">
    <source>
        <dbReference type="Proteomes" id="UP000615796"/>
    </source>
</evidence>
<dbReference type="GO" id="GO:0008360">
    <property type="term" value="P:regulation of cell shape"/>
    <property type="evidence" value="ECO:0007669"/>
    <property type="project" value="UniProtKB-KW"/>
</dbReference>
<evidence type="ECO:0000256" key="8">
    <source>
        <dbReference type="ARBA" id="ARBA00023306"/>
    </source>
</evidence>
<evidence type="ECO:0000256" key="7">
    <source>
        <dbReference type="ARBA" id="ARBA00023295"/>
    </source>
</evidence>
<dbReference type="GO" id="GO:0005975">
    <property type="term" value="P:carbohydrate metabolic process"/>
    <property type="evidence" value="ECO:0007669"/>
    <property type="project" value="InterPro"/>
</dbReference>
<evidence type="ECO:0000256" key="2">
    <source>
        <dbReference type="ARBA" id="ARBA00022490"/>
    </source>
</evidence>
<dbReference type="Pfam" id="PF00933">
    <property type="entry name" value="Glyco_hydro_3"/>
    <property type="match status" value="1"/>
</dbReference>
<keyword evidence="14" id="KW-1185">Reference proteome</keyword>
<dbReference type="InterPro" id="IPR001764">
    <property type="entry name" value="Glyco_hydro_3_N"/>
</dbReference>
<keyword evidence="9 11" id="KW-0961">Cell wall biogenesis/degradation</keyword>
<feature type="binding site" evidence="11">
    <location>
        <position position="70"/>
    </location>
    <ligand>
        <name>substrate</name>
    </ligand>
</feature>
<dbReference type="SUPFAM" id="SSF51445">
    <property type="entry name" value="(Trans)glycosidases"/>
    <property type="match status" value="1"/>
</dbReference>
<keyword evidence="6 11" id="KW-0573">Peptidoglycan synthesis</keyword>
<dbReference type="AlphaFoldDB" id="A0A9X0RB43"/>
<dbReference type="InterPro" id="IPR017853">
    <property type="entry name" value="GH"/>
</dbReference>
<comment type="pathway">
    <text evidence="10 11">Cell wall biogenesis; peptidoglycan recycling.</text>
</comment>
<dbReference type="InterPro" id="IPR022956">
    <property type="entry name" value="Beta_hexosaminidase_bac"/>
</dbReference>
<evidence type="ECO:0000256" key="10">
    <source>
        <dbReference type="ARBA" id="ARBA00037880"/>
    </source>
</evidence>
<evidence type="ECO:0000256" key="9">
    <source>
        <dbReference type="ARBA" id="ARBA00023316"/>
    </source>
</evidence>
<accession>A0A9X0RB43</accession>
<dbReference type="GO" id="GO:0051301">
    <property type="term" value="P:cell division"/>
    <property type="evidence" value="ECO:0007669"/>
    <property type="project" value="UniProtKB-KW"/>
</dbReference>
<keyword evidence="7 11" id="KW-0326">Glycosidase</keyword>
<evidence type="ECO:0000256" key="11">
    <source>
        <dbReference type="HAMAP-Rule" id="MF_00364"/>
    </source>
</evidence>
<keyword evidence="3 11" id="KW-0132">Cell division</keyword>
<dbReference type="InterPro" id="IPR036962">
    <property type="entry name" value="Glyco_hydro_3_N_sf"/>
</dbReference>
<comment type="similarity">
    <text evidence="11">Belongs to the glycosyl hydrolase 3 family. NagZ subfamily.</text>
</comment>
<dbReference type="EMBL" id="JACRUP010000026">
    <property type="protein sequence ID" value="MBC5853154.1"/>
    <property type="molecule type" value="Genomic_DNA"/>
</dbReference>
<comment type="function">
    <text evidence="11">Plays a role in peptidoglycan recycling by cleaving the terminal beta-1,4-linked N-acetylglucosamine (GlcNAc) from peptide-linked peptidoglycan fragments, giving rise to free GlcNAc, anhydro-N-acetylmuramic acid and anhydro-N-acetylmuramic acid-linked peptides.</text>
</comment>
<keyword evidence="2 11" id="KW-0963">Cytoplasm</keyword>
<keyword evidence="4 11" id="KW-0378">Hydrolase</keyword>
<feature type="site" description="Important for catalytic activity" evidence="11">
    <location>
        <position position="171"/>
    </location>
</feature>
<sequence>MGPLWLDVAGYELTAEDREILAHPTVGGVILFARNYHDSQQLVALNHAIRQAAKRPILIGVDQEGGRVQRFRDGFSPIPAAQRYAQSTDGEALAYRGGWLMAAELIAHDIDLSFAPVLDKGFDCRAIGNRAFGDDVQSVLTYSGAYLRGMKAAGMATTGKHFPGHGAVLADSHLETPFDERDSIADDMAIFNAHIEQGLLDAMMPAHVIYPHYDPQPASGSAYWLKQVLRQQLGFQGIVFSDDLSMEGAAVMGGPAQRAQQSLAAGCDMILMCNRRESAVEVLDNLPISEVPQALSLLKKQSFTYRQLQSSSEWQQASLAMRRLVEASA</sequence>
<dbReference type="PANTHER" id="PTHR30480">
    <property type="entry name" value="BETA-HEXOSAMINIDASE-RELATED"/>
    <property type="match status" value="1"/>
</dbReference>
<name>A0A9X0RB43_VIBME</name>
<feature type="binding site" evidence="11">
    <location>
        <position position="62"/>
    </location>
    <ligand>
        <name>substrate</name>
    </ligand>
</feature>
<reference evidence="13" key="1">
    <citation type="submission" date="2020-08" db="EMBL/GenBank/DDBJ databases">
        <title>Genome Sequencing and Pan-Genome Analysis of Migratory bird Vibrio Strains, Inner Mongolia.</title>
        <authorList>
            <person name="Zheng L."/>
        </authorList>
    </citation>
    <scope>NUCLEOTIDE SEQUENCE</scope>
    <source>
        <strain evidence="13">M13F</strain>
    </source>
</reference>
<keyword evidence="5 11" id="KW-0133">Cell shape</keyword>
<comment type="catalytic activity">
    <reaction evidence="1 11">
        <text>Hydrolysis of terminal non-reducing N-acetyl-D-hexosamine residues in N-acetyl-beta-D-hexosaminides.</text>
        <dbReference type="EC" id="3.2.1.52"/>
    </reaction>
</comment>
<dbReference type="HAMAP" id="MF_00364">
    <property type="entry name" value="NagZ"/>
    <property type="match status" value="1"/>
</dbReference>
<dbReference type="RefSeq" id="WP_158138833.1">
    <property type="nucleotide sequence ID" value="NZ_CAWQLT010000056.1"/>
</dbReference>
<comment type="caution">
    <text evidence="13">The sequence shown here is derived from an EMBL/GenBank/DDBJ whole genome shotgun (WGS) entry which is preliminary data.</text>
</comment>
<proteinExistence type="inferred from homology"/>
<feature type="active site" description="Proton donor/acceptor" evidence="11">
    <location>
        <position position="173"/>
    </location>
</feature>
<evidence type="ECO:0000259" key="12">
    <source>
        <dbReference type="Pfam" id="PF00933"/>
    </source>
</evidence>
<protein>
    <recommendedName>
        <fullName evidence="11">Beta-hexosaminidase</fullName>
        <ecNumber evidence="11">3.2.1.52</ecNumber>
    </recommendedName>
    <alternativeName>
        <fullName evidence="11">Beta-N-acetylhexosaminidase</fullName>
    </alternativeName>
    <alternativeName>
        <fullName evidence="11">N-acetyl-beta-glucosaminidase</fullName>
    </alternativeName>
</protein>
<evidence type="ECO:0000256" key="6">
    <source>
        <dbReference type="ARBA" id="ARBA00022984"/>
    </source>
</evidence>
<dbReference type="Proteomes" id="UP000615796">
    <property type="component" value="Unassembled WGS sequence"/>
</dbReference>
<gene>
    <name evidence="11 13" type="primary">nagZ</name>
    <name evidence="13" type="ORF">H8Q88_19950</name>
</gene>
<dbReference type="FunFam" id="3.20.20.300:FF:000001">
    <property type="entry name" value="Beta-hexosaminidase"/>
    <property type="match status" value="1"/>
</dbReference>
<dbReference type="InterPro" id="IPR050226">
    <property type="entry name" value="NagZ_Beta-hexosaminidase"/>
</dbReference>
<keyword evidence="8 11" id="KW-0131">Cell cycle</keyword>
<feature type="domain" description="Glycoside hydrolase family 3 N-terminal" evidence="12">
    <location>
        <begin position="12"/>
        <end position="290"/>
    </location>
</feature>
<dbReference type="GO" id="GO:0071555">
    <property type="term" value="P:cell wall organization"/>
    <property type="evidence" value="ECO:0007669"/>
    <property type="project" value="UniProtKB-KW"/>
</dbReference>